<keyword evidence="6 7" id="KW-0234">DNA repair</keyword>
<dbReference type="EMBL" id="JBDGHN010000005">
    <property type="protein sequence ID" value="MEN2752038.1"/>
    <property type="molecule type" value="Genomic_DNA"/>
</dbReference>
<dbReference type="Pfam" id="PF01624">
    <property type="entry name" value="MutS_I"/>
    <property type="match status" value="1"/>
</dbReference>
<comment type="caution">
    <text evidence="10">The sequence shown here is derived from an EMBL/GenBank/DDBJ whole genome shotgun (WGS) entry which is preliminary data.</text>
</comment>
<evidence type="ECO:0000256" key="8">
    <source>
        <dbReference type="SAM" id="MobiDB-lite"/>
    </source>
</evidence>
<evidence type="ECO:0000256" key="6">
    <source>
        <dbReference type="ARBA" id="ARBA00023204"/>
    </source>
</evidence>
<dbReference type="SMART" id="SM00534">
    <property type="entry name" value="MUTSac"/>
    <property type="match status" value="1"/>
</dbReference>
<comment type="similarity">
    <text evidence="1 7">Belongs to the DNA mismatch repair MutS family.</text>
</comment>
<dbReference type="SUPFAM" id="SSF53150">
    <property type="entry name" value="DNA repair protein MutS, domain II"/>
    <property type="match status" value="1"/>
</dbReference>
<evidence type="ECO:0000256" key="5">
    <source>
        <dbReference type="ARBA" id="ARBA00023125"/>
    </source>
</evidence>
<evidence type="ECO:0000256" key="2">
    <source>
        <dbReference type="ARBA" id="ARBA00022741"/>
    </source>
</evidence>
<dbReference type="Pfam" id="PF00488">
    <property type="entry name" value="MutS_V"/>
    <property type="match status" value="1"/>
</dbReference>
<dbReference type="PANTHER" id="PTHR11361">
    <property type="entry name" value="DNA MISMATCH REPAIR PROTEIN MUTS FAMILY MEMBER"/>
    <property type="match status" value="1"/>
</dbReference>
<feature type="domain" description="DNA mismatch repair proteins mutS family" evidence="9">
    <location>
        <begin position="856"/>
        <end position="872"/>
    </location>
</feature>
<evidence type="ECO:0000313" key="10">
    <source>
        <dbReference type="EMBL" id="MEN2752038.1"/>
    </source>
</evidence>
<dbReference type="PROSITE" id="PS00486">
    <property type="entry name" value="DNA_MISMATCH_REPAIR_2"/>
    <property type="match status" value="1"/>
</dbReference>
<evidence type="ECO:0000256" key="1">
    <source>
        <dbReference type="ARBA" id="ARBA00006271"/>
    </source>
</evidence>
<dbReference type="SUPFAM" id="SSF48334">
    <property type="entry name" value="DNA repair protein MutS, domain III"/>
    <property type="match status" value="1"/>
</dbReference>
<feature type="compositionally biased region" description="Polar residues" evidence="8">
    <location>
        <begin position="680"/>
        <end position="693"/>
    </location>
</feature>
<keyword evidence="11" id="KW-1185">Reference proteome</keyword>
<dbReference type="NCBIfam" id="NF003810">
    <property type="entry name" value="PRK05399.1"/>
    <property type="match status" value="1"/>
</dbReference>
<dbReference type="InterPro" id="IPR036187">
    <property type="entry name" value="DNA_mismatch_repair_MutS_sf"/>
</dbReference>
<keyword evidence="4" id="KW-0067">ATP-binding</keyword>
<evidence type="ECO:0000259" key="9">
    <source>
        <dbReference type="PROSITE" id="PS00486"/>
    </source>
</evidence>
<dbReference type="Gene3D" id="6.10.140.430">
    <property type="match status" value="1"/>
</dbReference>
<dbReference type="InterPro" id="IPR027417">
    <property type="entry name" value="P-loop_NTPase"/>
</dbReference>
<dbReference type="Pfam" id="PF05190">
    <property type="entry name" value="MutS_IV"/>
    <property type="match status" value="1"/>
</dbReference>
<dbReference type="SUPFAM" id="SSF52540">
    <property type="entry name" value="P-loop containing nucleoside triphosphate hydrolases"/>
    <property type="match status" value="1"/>
</dbReference>
<dbReference type="Gene3D" id="3.40.1170.10">
    <property type="entry name" value="DNA repair protein MutS, domain I"/>
    <property type="match status" value="1"/>
</dbReference>
<evidence type="ECO:0000313" key="11">
    <source>
        <dbReference type="Proteomes" id="UP001461960"/>
    </source>
</evidence>
<dbReference type="PANTHER" id="PTHR11361:SF34">
    <property type="entry name" value="DNA MISMATCH REPAIR PROTEIN MSH1, MITOCHONDRIAL"/>
    <property type="match status" value="1"/>
</dbReference>
<dbReference type="Proteomes" id="UP001461960">
    <property type="component" value="Unassembled WGS sequence"/>
</dbReference>
<keyword evidence="5 7" id="KW-0238">DNA-binding</keyword>
<dbReference type="RefSeq" id="WP_299218308.1">
    <property type="nucleotide sequence ID" value="NZ_JBDGHN010000005.1"/>
</dbReference>
<dbReference type="InterPro" id="IPR000432">
    <property type="entry name" value="DNA_mismatch_repair_MutS_C"/>
</dbReference>
<feature type="region of interest" description="Disordered" evidence="8">
    <location>
        <begin position="990"/>
        <end position="1012"/>
    </location>
</feature>
<evidence type="ECO:0000256" key="3">
    <source>
        <dbReference type="ARBA" id="ARBA00022763"/>
    </source>
</evidence>
<dbReference type="SUPFAM" id="SSF55271">
    <property type="entry name" value="DNA repair protein MutS, domain I"/>
    <property type="match status" value="1"/>
</dbReference>
<dbReference type="Gene3D" id="1.10.1420.10">
    <property type="match status" value="2"/>
</dbReference>
<dbReference type="PIRSF" id="PIRSF037677">
    <property type="entry name" value="DNA_mis_repair_Msh6"/>
    <property type="match status" value="1"/>
</dbReference>
<protein>
    <submittedName>
        <fullName evidence="10">DNA mismatch repair protein MutS</fullName>
    </submittedName>
</protein>
<sequence length="1070" mass="117630">MSAKPLDANHTNTETLTIGDAIYDLAHHTPMMVQYLTMKARYPNALLLYRMGDFYELFFDDAKRAAQILDITLTRRGTDKAGNTIAMAGVPFHAADSYMARLIAAGQTVVVCEQIDEAADSNSYPSIGEKSKKDSTLHTKGSTKAAKAKPPTIMRREVVKTLTAGTITDDALIAPNQTPTVVAIDIAAPNPKTKDRKLPIQAAISQLDLTAGTLTTQTLNGDSSTSAATGENTDSDVATLQAQMLTVLARFAPSECIISEATSEDWLLWLRSHLDCPIIEVAANDFHREHATATLCQQFDVQRLEGLGISDAPLSQSSCAALIHYARQTQQRHVPQVNQLIVEHSDDYLIIDANSQQNLELFTPVSANGTSLISVVNHCKTPMGRRLLVQQMKRPLRLHTRINQRLNAIASLIEADNAKNHLSNENATLPTHLVTHLRDTLNAIGDIERISSRIGLMSAKPRDLRKLADGIASSNQLTTLLTEAGIHPEDTGLLPVLMQQLPVQLPAVQAVADLIERAIVIEPPAHIRDGGMLAAGYDEDFDRLTHLHDNIQVTLDEMAERTRQECQLPSLKVGFNKVSGFYFELPKMQAQNAPSHFIRRQTLKNAERFITDELKTVETEYLSAQTLALAREKQLYQQLLTMLGEHLTELQQLSAAIAQIDVLSNWAQLAVTHKWQRPVMQNGTSNSDINNTNTKKDAGSHQNQLNFDSVTQNSLSNHSLNQTQSQTSIDIRQGRHVVVEAALNPANTHQQNAQNDHPSHFVANDCALGSDEHPERLLIITGPNMGGKSTYMRQTALIVLLAHCGSFVPAEHALIGDIDRIFTRIGSADDLAGGKSTFMVEMIETANILNLATDKSLVLMDEVGRGTATTDGLAIAHACVNRLLEIGCLTLFATHYFELTALANNELANNKQADNELSNNELTNKNDKIRNVHVAASDVDGQLLLLHQIREGAASSSFGLHVAKMAGIPTQVLSDAKRYFIDNLRSEQTRSTDDKNELAKSANDKGQPFDQNDITEATVETKAQTSYSANNKQQKQLLSLYNELIDIDPDSLTPKQAHDLLYDLRQRIGR</sequence>
<dbReference type="Gene3D" id="3.30.420.110">
    <property type="entry name" value="MutS, connector domain"/>
    <property type="match status" value="1"/>
</dbReference>
<dbReference type="InterPro" id="IPR007861">
    <property type="entry name" value="DNA_mismatch_repair_MutS_clamp"/>
</dbReference>
<dbReference type="InterPro" id="IPR045076">
    <property type="entry name" value="MutS"/>
</dbReference>
<dbReference type="InterPro" id="IPR007696">
    <property type="entry name" value="DNA_mismatch_repair_MutS_core"/>
</dbReference>
<comment type="function">
    <text evidence="7">This protein is involved in the repair of mismatches in DNA.</text>
</comment>
<dbReference type="InterPro" id="IPR036678">
    <property type="entry name" value="MutS_con_dom_sf"/>
</dbReference>
<dbReference type="InterPro" id="IPR016151">
    <property type="entry name" value="DNA_mismatch_repair_MutS_N"/>
</dbReference>
<dbReference type="Gene3D" id="3.40.50.300">
    <property type="entry name" value="P-loop containing nucleotide triphosphate hydrolases"/>
    <property type="match status" value="1"/>
</dbReference>
<evidence type="ECO:0000256" key="7">
    <source>
        <dbReference type="RuleBase" id="RU003756"/>
    </source>
</evidence>
<dbReference type="SMART" id="SM00533">
    <property type="entry name" value="MUTSd"/>
    <property type="match status" value="1"/>
</dbReference>
<reference evidence="10 11" key="1">
    <citation type="submission" date="2024-05" db="EMBL/GenBank/DDBJ databases">
        <authorList>
            <person name="Kim H.-Y."/>
            <person name="Kim E."/>
            <person name="Cai Y."/>
            <person name="Yang S.-M."/>
            <person name="Lee W."/>
        </authorList>
    </citation>
    <scope>NUCLEOTIDE SEQUENCE [LARGE SCALE GENOMIC DNA]</scope>
    <source>
        <strain evidence="10 11">FBL11</strain>
    </source>
</reference>
<accession>A0ABU9X9F3</accession>
<feature type="region of interest" description="Disordered" evidence="8">
    <location>
        <begin position="121"/>
        <end position="150"/>
    </location>
</feature>
<gene>
    <name evidence="10" type="primary">mutS</name>
    <name evidence="10" type="ORF">AAIR29_10390</name>
</gene>
<evidence type="ECO:0000256" key="4">
    <source>
        <dbReference type="ARBA" id="ARBA00022840"/>
    </source>
</evidence>
<dbReference type="Pfam" id="PF05192">
    <property type="entry name" value="MutS_III"/>
    <property type="match status" value="1"/>
</dbReference>
<dbReference type="InterPro" id="IPR007695">
    <property type="entry name" value="DNA_mismatch_repair_MutS-lik_N"/>
</dbReference>
<organism evidence="10 11">
    <name type="scientific">Psychrobacter saeujeotis</name>
    <dbReference type="NCBI Taxonomy" id="3143436"/>
    <lineage>
        <taxon>Bacteria</taxon>
        <taxon>Pseudomonadati</taxon>
        <taxon>Pseudomonadota</taxon>
        <taxon>Gammaproteobacteria</taxon>
        <taxon>Moraxellales</taxon>
        <taxon>Moraxellaceae</taxon>
        <taxon>Psychrobacter</taxon>
    </lineage>
</organism>
<dbReference type="InterPro" id="IPR007860">
    <property type="entry name" value="DNA_mmatch_repair_MutS_con_dom"/>
</dbReference>
<dbReference type="InterPro" id="IPR017261">
    <property type="entry name" value="DNA_mismatch_repair_MutS/MSH"/>
</dbReference>
<name>A0ABU9X9F3_9GAMM</name>
<dbReference type="Pfam" id="PF05188">
    <property type="entry name" value="MutS_II"/>
    <property type="match status" value="1"/>
</dbReference>
<proteinExistence type="inferred from homology"/>
<keyword evidence="3 7" id="KW-0227">DNA damage</keyword>
<keyword evidence="2 7" id="KW-0547">Nucleotide-binding</keyword>
<feature type="region of interest" description="Disordered" evidence="8">
    <location>
        <begin position="680"/>
        <end position="701"/>
    </location>
</feature>